<comment type="caution">
    <text evidence="7">The sequence shown here is derived from an EMBL/GenBank/DDBJ whole genome shotgun (WGS) entry which is preliminary data.</text>
</comment>
<comment type="subcellular location">
    <subcellularLocation>
        <location evidence="1">Membrane</location>
        <topology evidence="1">Multi-pass membrane protein</topology>
    </subcellularLocation>
</comment>
<keyword evidence="2 6" id="KW-0812">Transmembrane</keyword>
<dbReference type="AlphaFoldDB" id="A0AAD5RMD5"/>
<organism evidence="7 8">
    <name type="scientific">Zalerion maritima</name>
    <dbReference type="NCBI Taxonomy" id="339359"/>
    <lineage>
        <taxon>Eukaryota</taxon>
        <taxon>Fungi</taxon>
        <taxon>Dikarya</taxon>
        <taxon>Ascomycota</taxon>
        <taxon>Pezizomycotina</taxon>
        <taxon>Sordariomycetes</taxon>
        <taxon>Lulworthiomycetidae</taxon>
        <taxon>Lulworthiales</taxon>
        <taxon>Lulworthiaceae</taxon>
        <taxon>Zalerion</taxon>
    </lineage>
</organism>
<feature type="region of interest" description="Disordered" evidence="5">
    <location>
        <begin position="1"/>
        <end position="62"/>
    </location>
</feature>
<feature type="transmembrane region" description="Helical" evidence="6">
    <location>
        <begin position="187"/>
        <end position="209"/>
    </location>
</feature>
<keyword evidence="3 6" id="KW-1133">Transmembrane helix</keyword>
<sequence length="407" mass="41478">MGEGRDGRRGGDSYPGGGNDVFPTQPLASGAEAGGGGMVPSLSSNSGGGGGGGGGGDRPTPFERIKKKIQKFGSFVGPGFMIAVAYIDPGNYATDIAAGASYRFKLLFVVLLANLFAILPAKPCNQARDQIAIIATDVAEVIGFAIGLNLLIPQVPLVAGCAISIADVMAILFFYRPDGSTKGLRAFELFVALLVLGVAVCFCIQLSLIGDATAAGQVFEGYLPSGAVVERTGLYQACGILGATVIMPHSLSLGSGIVQPRLREYDERKGLLPPEPLPSSSSSSASAAAASSASSGMEENKGYYVPSLAAINHSLRVSVAELAVSLLTLALFVSSAILVVAGASPYDNETAKDGADIFAIHDLLVGSISPPPPPRRAAFFALALLPSGASAGIVCTIAGQMICEGHT</sequence>
<feature type="transmembrane region" description="Helical" evidence="6">
    <location>
        <begin position="157"/>
        <end position="175"/>
    </location>
</feature>
<feature type="transmembrane region" description="Helical" evidence="6">
    <location>
        <begin position="72"/>
        <end position="88"/>
    </location>
</feature>
<feature type="transmembrane region" description="Helical" evidence="6">
    <location>
        <begin position="322"/>
        <end position="343"/>
    </location>
</feature>
<dbReference type="GO" id="GO:0005384">
    <property type="term" value="F:manganese ion transmembrane transporter activity"/>
    <property type="evidence" value="ECO:0007669"/>
    <property type="project" value="TreeGrafter"/>
</dbReference>
<dbReference type="InterPro" id="IPR001046">
    <property type="entry name" value="NRAMP_fam"/>
</dbReference>
<name>A0AAD5RMD5_9PEZI</name>
<dbReference type="Proteomes" id="UP001201980">
    <property type="component" value="Unassembled WGS sequence"/>
</dbReference>
<dbReference type="GO" id="GO:0015086">
    <property type="term" value="F:cadmium ion transmembrane transporter activity"/>
    <property type="evidence" value="ECO:0007669"/>
    <property type="project" value="TreeGrafter"/>
</dbReference>
<evidence type="ECO:0000313" key="8">
    <source>
        <dbReference type="Proteomes" id="UP001201980"/>
    </source>
</evidence>
<dbReference type="PANTHER" id="PTHR11706:SF101">
    <property type="entry name" value="MANGANESE TRANSPORTER SMF1"/>
    <property type="match status" value="1"/>
</dbReference>
<feature type="compositionally biased region" description="Gly residues" evidence="5">
    <location>
        <begin position="46"/>
        <end position="57"/>
    </location>
</feature>
<dbReference type="GO" id="GO:0030026">
    <property type="term" value="P:intracellular manganese ion homeostasis"/>
    <property type="evidence" value="ECO:0007669"/>
    <property type="project" value="TreeGrafter"/>
</dbReference>
<feature type="transmembrane region" description="Helical" evidence="6">
    <location>
        <begin position="377"/>
        <end position="399"/>
    </location>
</feature>
<evidence type="ECO:0000256" key="5">
    <source>
        <dbReference type="SAM" id="MobiDB-lite"/>
    </source>
</evidence>
<dbReference type="GO" id="GO:0005886">
    <property type="term" value="C:plasma membrane"/>
    <property type="evidence" value="ECO:0007669"/>
    <property type="project" value="TreeGrafter"/>
</dbReference>
<evidence type="ECO:0000313" key="7">
    <source>
        <dbReference type="EMBL" id="KAJ2898047.1"/>
    </source>
</evidence>
<dbReference type="PRINTS" id="PR00447">
    <property type="entry name" value="NATRESASSCMP"/>
</dbReference>
<feature type="transmembrane region" description="Helical" evidence="6">
    <location>
        <begin position="100"/>
        <end position="119"/>
    </location>
</feature>
<evidence type="ECO:0000256" key="3">
    <source>
        <dbReference type="ARBA" id="ARBA00022989"/>
    </source>
</evidence>
<feature type="compositionally biased region" description="Basic and acidic residues" evidence="5">
    <location>
        <begin position="1"/>
        <end position="11"/>
    </location>
</feature>
<evidence type="ECO:0000256" key="2">
    <source>
        <dbReference type="ARBA" id="ARBA00022692"/>
    </source>
</evidence>
<keyword evidence="4 6" id="KW-0472">Membrane</keyword>
<protein>
    <submittedName>
        <fullName evidence="7">Manganese transporter</fullName>
    </submittedName>
</protein>
<gene>
    <name evidence="7" type="ORF">MKZ38_004215</name>
</gene>
<feature type="transmembrane region" description="Helical" evidence="6">
    <location>
        <begin position="234"/>
        <end position="258"/>
    </location>
</feature>
<dbReference type="EMBL" id="JAKWBI020000247">
    <property type="protein sequence ID" value="KAJ2898047.1"/>
    <property type="molecule type" value="Genomic_DNA"/>
</dbReference>
<reference evidence="7" key="1">
    <citation type="submission" date="2022-07" db="EMBL/GenBank/DDBJ databases">
        <title>Draft genome sequence of Zalerion maritima ATCC 34329, a (micro)plastics degrading marine fungus.</title>
        <authorList>
            <person name="Paco A."/>
            <person name="Goncalves M.F.M."/>
            <person name="Rocha-Santos T.A.P."/>
            <person name="Alves A."/>
        </authorList>
    </citation>
    <scope>NUCLEOTIDE SEQUENCE</scope>
    <source>
        <strain evidence="7">ATCC 34329</strain>
    </source>
</reference>
<evidence type="ECO:0000256" key="4">
    <source>
        <dbReference type="ARBA" id="ARBA00023136"/>
    </source>
</evidence>
<dbReference type="PANTHER" id="PTHR11706">
    <property type="entry name" value="SOLUTE CARRIER PROTEIN FAMILY 11 MEMBER"/>
    <property type="match status" value="1"/>
</dbReference>
<dbReference type="GO" id="GO:0034755">
    <property type="term" value="P:iron ion transmembrane transport"/>
    <property type="evidence" value="ECO:0007669"/>
    <property type="project" value="TreeGrafter"/>
</dbReference>
<dbReference type="Pfam" id="PF01566">
    <property type="entry name" value="Nramp"/>
    <property type="match status" value="1"/>
</dbReference>
<evidence type="ECO:0000256" key="6">
    <source>
        <dbReference type="SAM" id="Phobius"/>
    </source>
</evidence>
<feature type="transmembrane region" description="Helical" evidence="6">
    <location>
        <begin position="131"/>
        <end position="151"/>
    </location>
</feature>
<proteinExistence type="predicted"/>
<evidence type="ECO:0000256" key="1">
    <source>
        <dbReference type="ARBA" id="ARBA00004141"/>
    </source>
</evidence>
<accession>A0AAD5RMD5</accession>
<keyword evidence="8" id="KW-1185">Reference proteome</keyword>